<evidence type="ECO:0000256" key="7">
    <source>
        <dbReference type="ARBA" id="ARBA00022723"/>
    </source>
</evidence>
<evidence type="ECO:0000256" key="4">
    <source>
        <dbReference type="ARBA" id="ARBA00012740"/>
    </source>
</evidence>
<keyword evidence="8 12" id="KW-0378">Hydrolase</keyword>
<comment type="cofactor">
    <cofactor evidence="1">
        <name>Zn(2+)</name>
        <dbReference type="ChEBI" id="CHEBI:29105"/>
    </cofactor>
</comment>
<reference evidence="12" key="1">
    <citation type="submission" date="2018-06" db="EMBL/GenBank/DDBJ databases">
        <authorList>
            <person name="Zhirakovskaya E."/>
        </authorList>
    </citation>
    <scope>NUCLEOTIDE SEQUENCE</scope>
</reference>
<dbReference type="SUPFAM" id="SSF53927">
    <property type="entry name" value="Cytidine deaminase-like"/>
    <property type="match status" value="1"/>
</dbReference>
<comment type="catalytic activity">
    <reaction evidence="10">
        <text>adenosine(34) in tRNA + H2O + H(+) = inosine(34) in tRNA + NH4(+)</text>
        <dbReference type="Rhea" id="RHEA:43168"/>
        <dbReference type="Rhea" id="RHEA-COMP:10373"/>
        <dbReference type="Rhea" id="RHEA-COMP:10374"/>
        <dbReference type="ChEBI" id="CHEBI:15377"/>
        <dbReference type="ChEBI" id="CHEBI:15378"/>
        <dbReference type="ChEBI" id="CHEBI:28938"/>
        <dbReference type="ChEBI" id="CHEBI:74411"/>
        <dbReference type="ChEBI" id="CHEBI:82852"/>
        <dbReference type="EC" id="3.5.4.33"/>
    </reaction>
</comment>
<dbReference type="PROSITE" id="PS00903">
    <property type="entry name" value="CYT_DCMP_DEAMINASES_1"/>
    <property type="match status" value="1"/>
</dbReference>
<dbReference type="Pfam" id="PF14437">
    <property type="entry name" value="MafB19-deam"/>
    <property type="match status" value="1"/>
</dbReference>
<gene>
    <name evidence="12" type="ORF">MNBD_DELTA03-1366</name>
</gene>
<evidence type="ECO:0000256" key="5">
    <source>
        <dbReference type="ARBA" id="ARBA00019216"/>
    </source>
</evidence>
<dbReference type="PANTHER" id="PTHR11079">
    <property type="entry name" value="CYTOSINE DEAMINASE FAMILY MEMBER"/>
    <property type="match status" value="1"/>
</dbReference>
<dbReference type="GO" id="GO:0052717">
    <property type="term" value="F:tRNA-specific adenosine-34 deaminase activity"/>
    <property type="evidence" value="ECO:0007669"/>
    <property type="project" value="UniProtKB-EC"/>
</dbReference>
<dbReference type="PANTHER" id="PTHR11079:SF202">
    <property type="entry name" value="TRNA-SPECIFIC ADENOSINE DEAMINASE"/>
    <property type="match status" value="1"/>
</dbReference>
<dbReference type="CDD" id="cd01285">
    <property type="entry name" value="nucleoside_deaminase"/>
    <property type="match status" value="1"/>
</dbReference>
<keyword evidence="9" id="KW-0862">Zinc</keyword>
<evidence type="ECO:0000256" key="2">
    <source>
        <dbReference type="ARBA" id="ARBA00010669"/>
    </source>
</evidence>
<dbReference type="InterPro" id="IPR028883">
    <property type="entry name" value="tRNA_aden_deaminase"/>
</dbReference>
<keyword evidence="6" id="KW-0819">tRNA processing</keyword>
<evidence type="ECO:0000256" key="6">
    <source>
        <dbReference type="ARBA" id="ARBA00022694"/>
    </source>
</evidence>
<dbReference type="NCBIfam" id="NF008113">
    <property type="entry name" value="PRK10860.1"/>
    <property type="match status" value="1"/>
</dbReference>
<organism evidence="12">
    <name type="scientific">hydrothermal vent metagenome</name>
    <dbReference type="NCBI Taxonomy" id="652676"/>
    <lineage>
        <taxon>unclassified sequences</taxon>
        <taxon>metagenomes</taxon>
        <taxon>ecological metagenomes</taxon>
    </lineage>
</organism>
<sequence>MRLAYGEALRAAERGEVPVGAVLSAADGTVLAQAGNSVIGSHDPSAHAEILVLRRAGQCLKNYRLPDTTIYVTLEPCIMCFGALIHARVDRLVFAAHDPKTGAVESRCQIGRDNLFNHKIKVETGVMAAECGTLLKNFFRSRRS</sequence>
<evidence type="ECO:0000256" key="8">
    <source>
        <dbReference type="ARBA" id="ARBA00022801"/>
    </source>
</evidence>
<dbReference type="HAMAP" id="MF_00972">
    <property type="entry name" value="tRNA_aden_deaminase"/>
    <property type="match status" value="1"/>
</dbReference>
<dbReference type="EC" id="3.5.4.33" evidence="4"/>
<keyword evidence="7" id="KW-0479">Metal-binding</keyword>
<dbReference type="InterPro" id="IPR016192">
    <property type="entry name" value="APOBEC/CMP_deaminase_Zn-bd"/>
</dbReference>
<evidence type="ECO:0000256" key="10">
    <source>
        <dbReference type="ARBA" id="ARBA00048045"/>
    </source>
</evidence>
<dbReference type="GO" id="GO:0002100">
    <property type="term" value="P:tRNA wobble adenosine to inosine editing"/>
    <property type="evidence" value="ECO:0007669"/>
    <property type="project" value="InterPro"/>
</dbReference>
<evidence type="ECO:0000256" key="3">
    <source>
        <dbReference type="ARBA" id="ARBA00011738"/>
    </source>
</evidence>
<evidence type="ECO:0000256" key="9">
    <source>
        <dbReference type="ARBA" id="ARBA00022833"/>
    </source>
</evidence>
<dbReference type="InterPro" id="IPR058535">
    <property type="entry name" value="MafB19-deam"/>
</dbReference>
<dbReference type="InterPro" id="IPR016193">
    <property type="entry name" value="Cytidine_deaminase-like"/>
</dbReference>
<evidence type="ECO:0000256" key="1">
    <source>
        <dbReference type="ARBA" id="ARBA00001947"/>
    </source>
</evidence>
<feature type="domain" description="CMP/dCMP-type deaminase" evidence="11">
    <location>
        <begin position="1"/>
        <end position="105"/>
    </location>
</feature>
<comment type="similarity">
    <text evidence="2">Belongs to the cytidine and deoxycytidylate deaminase family. ADAT2 subfamily.</text>
</comment>
<dbReference type="AlphaFoldDB" id="A0A3B0WF06"/>
<dbReference type="GO" id="GO:0008270">
    <property type="term" value="F:zinc ion binding"/>
    <property type="evidence" value="ECO:0007669"/>
    <property type="project" value="InterPro"/>
</dbReference>
<proteinExistence type="inferred from homology"/>
<accession>A0A3B0WF06</accession>
<evidence type="ECO:0000259" key="11">
    <source>
        <dbReference type="PROSITE" id="PS51747"/>
    </source>
</evidence>
<dbReference type="Gene3D" id="3.40.140.10">
    <property type="entry name" value="Cytidine Deaminase, domain 2"/>
    <property type="match status" value="1"/>
</dbReference>
<comment type="subunit">
    <text evidence="3">Homodimer.</text>
</comment>
<dbReference type="InterPro" id="IPR002125">
    <property type="entry name" value="CMP_dCMP_dom"/>
</dbReference>
<dbReference type="EMBL" id="UOEX01000424">
    <property type="protein sequence ID" value="VAW42214.1"/>
    <property type="molecule type" value="Genomic_DNA"/>
</dbReference>
<protein>
    <recommendedName>
        <fullName evidence="5">tRNA-specific adenosine deaminase 2</fullName>
        <ecNumber evidence="4">3.5.4.33</ecNumber>
    </recommendedName>
</protein>
<name>A0A3B0WF06_9ZZZZ</name>
<dbReference type="PROSITE" id="PS51747">
    <property type="entry name" value="CYT_DCMP_DEAMINASES_2"/>
    <property type="match status" value="1"/>
</dbReference>
<evidence type="ECO:0000313" key="12">
    <source>
        <dbReference type="EMBL" id="VAW42214.1"/>
    </source>
</evidence>